<evidence type="ECO:0000256" key="2">
    <source>
        <dbReference type="ARBA" id="ARBA00001946"/>
    </source>
</evidence>
<comment type="caution">
    <text evidence="14">The sequence shown here is derived from an EMBL/GenBank/DDBJ whole genome shotgun (WGS) entry which is preliminary data.</text>
</comment>
<dbReference type="PANTHER" id="PTHR11839">
    <property type="entry name" value="UDP/ADP-SUGAR PYROPHOSPHATASE"/>
    <property type="match status" value="1"/>
</dbReference>
<organism evidence="14 15">
    <name type="scientific">Paenibacillus faecis</name>
    <dbReference type="NCBI Taxonomy" id="862114"/>
    <lineage>
        <taxon>Bacteria</taxon>
        <taxon>Bacillati</taxon>
        <taxon>Bacillota</taxon>
        <taxon>Bacilli</taxon>
        <taxon>Bacillales</taxon>
        <taxon>Paenibacillaceae</taxon>
        <taxon>Paenibacillus</taxon>
    </lineage>
</organism>
<evidence type="ECO:0000313" key="15">
    <source>
        <dbReference type="Proteomes" id="UP000325218"/>
    </source>
</evidence>
<keyword evidence="6 11" id="KW-0479">Metal-binding</keyword>
<evidence type="ECO:0000256" key="3">
    <source>
        <dbReference type="ARBA" id="ARBA00007275"/>
    </source>
</evidence>
<dbReference type="InterPro" id="IPR000086">
    <property type="entry name" value="NUDIX_hydrolase_dom"/>
</dbReference>
<dbReference type="GO" id="GO:0005829">
    <property type="term" value="C:cytosol"/>
    <property type="evidence" value="ECO:0007669"/>
    <property type="project" value="TreeGrafter"/>
</dbReference>
<dbReference type="PANTHER" id="PTHR11839:SF18">
    <property type="entry name" value="NUDIX HYDROLASE DOMAIN-CONTAINING PROTEIN"/>
    <property type="match status" value="1"/>
</dbReference>
<proteinExistence type="inferred from homology"/>
<dbReference type="GO" id="GO:0019693">
    <property type="term" value="P:ribose phosphate metabolic process"/>
    <property type="evidence" value="ECO:0007669"/>
    <property type="project" value="TreeGrafter"/>
</dbReference>
<dbReference type="OrthoDB" id="9806150at2"/>
<feature type="domain" description="Nudix hydrolase" evidence="13">
    <location>
        <begin position="43"/>
        <end position="182"/>
    </location>
</feature>
<gene>
    <name evidence="14" type="primary">nudK</name>
    <name evidence="14" type="ORF">FRY98_25755</name>
</gene>
<comment type="subunit">
    <text evidence="4">Homodimer.</text>
</comment>
<feature type="short sequence motif" description="Nudix box" evidence="12">
    <location>
        <begin position="86"/>
        <end position="107"/>
    </location>
</feature>
<dbReference type="GO" id="GO:0016818">
    <property type="term" value="F:hydrolase activity, acting on acid anhydrides, in phosphorus-containing anhydrides"/>
    <property type="evidence" value="ECO:0007669"/>
    <property type="project" value="InterPro"/>
</dbReference>
<dbReference type="EMBL" id="VSDO01000006">
    <property type="protein sequence ID" value="TYA10015.1"/>
    <property type="molecule type" value="Genomic_DNA"/>
</dbReference>
<evidence type="ECO:0000256" key="9">
    <source>
        <dbReference type="ARBA" id="ARBA00032162"/>
    </source>
</evidence>
<protein>
    <recommendedName>
        <fullName evidence="5">GDP-mannose pyrophosphatase</fullName>
    </recommendedName>
    <alternativeName>
        <fullName evidence="9">GDP-mannose hydrolase</fullName>
    </alternativeName>
    <alternativeName>
        <fullName evidence="10">GDPMK</fullName>
    </alternativeName>
</protein>
<evidence type="ECO:0000259" key="13">
    <source>
        <dbReference type="PROSITE" id="PS51462"/>
    </source>
</evidence>
<evidence type="ECO:0000256" key="5">
    <source>
        <dbReference type="ARBA" id="ARBA00016377"/>
    </source>
</evidence>
<comment type="similarity">
    <text evidence="3">Belongs to the Nudix hydrolase family. NudK subfamily.</text>
</comment>
<sequence>MNPKVRLIDEQVLSDNWYVLKKITFETQNQDGSWTTQSREAYDRGNGAAILLYNRAKGTVILTRQFRMPTYVNGNETGMLIEVCAGLLDEESPETAIIRETEEETGYRVSQVHKVFEAYMSPGSVTEILHLYIAEYSDDMRAGDGGGLAHEQENIEVLELPFGEALDMVASGDIRDAKTIMLLQYAEAKGLIQPKFSEPEFPKPSLHILIAGPYRSGTNDDPALIQRNVRLMQAFASKIYEMGHLPVLGEWYALPLIETAGSARIGDEVFNRIFHPSAVRLLDHIDAVLRVGGPSLGADEMVNTARRKGKAVYYELKDIPPAR</sequence>
<evidence type="ECO:0000313" key="14">
    <source>
        <dbReference type="EMBL" id="TYA10015.1"/>
    </source>
</evidence>
<keyword evidence="7 14" id="KW-0378">Hydrolase</keyword>
<dbReference type="NCBIfam" id="TIGR00052">
    <property type="entry name" value="nudix-type nucleoside diphosphatase, YffH/AdpP family"/>
    <property type="match status" value="1"/>
</dbReference>
<keyword evidence="15" id="KW-1185">Reference proteome</keyword>
<feature type="binding site" evidence="11">
    <location>
        <position position="104"/>
    </location>
    <ligand>
        <name>Mg(2+)</name>
        <dbReference type="ChEBI" id="CHEBI:18420"/>
        <label>2</label>
    </ligand>
</feature>
<evidence type="ECO:0000256" key="11">
    <source>
        <dbReference type="PIRSR" id="PIRSR604385-2"/>
    </source>
</evidence>
<evidence type="ECO:0000256" key="8">
    <source>
        <dbReference type="ARBA" id="ARBA00022842"/>
    </source>
</evidence>
<dbReference type="PROSITE" id="PS51462">
    <property type="entry name" value="NUDIX"/>
    <property type="match status" value="1"/>
</dbReference>
<dbReference type="SUPFAM" id="SSF55811">
    <property type="entry name" value="Nudix"/>
    <property type="match status" value="1"/>
</dbReference>
<dbReference type="InterPro" id="IPR004385">
    <property type="entry name" value="NDP_pyrophosphatase"/>
</dbReference>
<dbReference type="InterPro" id="IPR015797">
    <property type="entry name" value="NUDIX_hydrolase-like_dom_sf"/>
</dbReference>
<feature type="binding site" evidence="11">
    <location>
        <position position="153"/>
    </location>
    <ligand>
        <name>Mg(2+)</name>
        <dbReference type="ChEBI" id="CHEBI:18420"/>
        <label>1</label>
    </ligand>
</feature>
<evidence type="ECO:0000256" key="6">
    <source>
        <dbReference type="ARBA" id="ARBA00022723"/>
    </source>
</evidence>
<dbReference type="Proteomes" id="UP000325218">
    <property type="component" value="Unassembled WGS sequence"/>
</dbReference>
<dbReference type="GO" id="GO:0046872">
    <property type="term" value="F:metal ion binding"/>
    <property type="evidence" value="ECO:0007669"/>
    <property type="project" value="UniProtKB-KW"/>
</dbReference>
<evidence type="ECO:0000256" key="4">
    <source>
        <dbReference type="ARBA" id="ARBA00011738"/>
    </source>
</evidence>
<dbReference type="AlphaFoldDB" id="A0A5D0CKV2"/>
<dbReference type="NCBIfam" id="NF011585">
    <property type="entry name" value="PRK15009.1"/>
    <property type="match status" value="1"/>
</dbReference>
<keyword evidence="8 11" id="KW-0460">Magnesium</keyword>
<evidence type="ECO:0000256" key="7">
    <source>
        <dbReference type="ARBA" id="ARBA00022801"/>
    </source>
</evidence>
<dbReference type="FunFam" id="3.90.79.10:FF:000010">
    <property type="entry name" value="GDP-mannose pyrophosphatase NudK"/>
    <property type="match status" value="1"/>
</dbReference>
<feature type="binding site" evidence="11">
    <location>
        <position position="85"/>
    </location>
    <ligand>
        <name>Mg(2+)</name>
        <dbReference type="ChEBI" id="CHEBI:18420"/>
        <label>1</label>
    </ligand>
</feature>
<evidence type="ECO:0000256" key="1">
    <source>
        <dbReference type="ARBA" id="ARBA00000847"/>
    </source>
</evidence>
<evidence type="ECO:0000256" key="10">
    <source>
        <dbReference type="ARBA" id="ARBA00032272"/>
    </source>
</evidence>
<dbReference type="Gene3D" id="3.90.79.10">
    <property type="entry name" value="Nucleoside Triphosphate Pyrophosphohydrolase"/>
    <property type="match status" value="1"/>
</dbReference>
<name>A0A5D0CKV2_9BACL</name>
<accession>A0A5D0CKV2</accession>
<reference evidence="14 15" key="1">
    <citation type="submission" date="2019-08" db="EMBL/GenBank/DDBJ databases">
        <title>Genome sequencing of Paenibacillus faecis DSM 23593(T).</title>
        <authorList>
            <person name="Kook J.-K."/>
            <person name="Park S.-N."/>
            <person name="Lim Y.K."/>
        </authorList>
    </citation>
    <scope>NUCLEOTIDE SEQUENCE [LARGE SCALE GENOMIC DNA]</scope>
    <source>
        <strain evidence="14 15">DSM 23593</strain>
    </source>
</reference>
<comment type="catalytic activity">
    <reaction evidence="1">
        <text>GDP-alpha-D-mannose + H2O = alpha-D-mannose 1-phosphate + GMP + 2 H(+)</text>
        <dbReference type="Rhea" id="RHEA:27978"/>
        <dbReference type="ChEBI" id="CHEBI:15377"/>
        <dbReference type="ChEBI" id="CHEBI:15378"/>
        <dbReference type="ChEBI" id="CHEBI:57527"/>
        <dbReference type="ChEBI" id="CHEBI:58115"/>
        <dbReference type="ChEBI" id="CHEBI:58409"/>
    </reaction>
</comment>
<comment type="cofactor">
    <cofactor evidence="2 11">
        <name>Mg(2+)</name>
        <dbReference type="ChEBI" id="CHEBI:18420"/>
    </cofactor>
</comment>
<dbReference type="GO" id="GO:0006753">
    <property type="term" value="P:nucleoside phosphate metabolic process"/>
    <property type="evidence" value="ECO:0007669"/>
    <property type="project" value="TreeGrafter"/>
</dbReference>
<dbReference type="RefSeq" id="WP_148457586.1">
    <property type="nucleotide sequence ID" value="NZ_VSDO01000006.1"/>
</dbReference>
<dbReference type="CDD" id="cd24157">
    <property type="entry name" value="NUDIX_GDPMK"/>
    <property type="match status" value="1"/>
</dbReference>
<dbReference type="Pfam" id="PF00293">
    <property type="entry name" value="NUDIX"/>
    <property type="match status" value="1"/>
</dbReference>
<feature type="binding site" evidence="11">
    <location>
        <position position="100"/>
    </location>
    <ligand>
        <name>Mg(2+)</name>
        <dbReference type="ChEBI" id="CHEBI:18420"/>
        <label>2</label>
    </ligand>
</feature>
<evidence type="ECO:0000256" key="12">
    <source>
        <dbReference type="PIRSR" id="PIRSR604385-3"/>
    </source>
</evidence>